<evidence type="ECO:0000313" key="1">
    <source>
        <dbReference type="EMBL" id="KKL78481.1"/>
    </source>
</evidence>
<reference evidence="1" key="1">
    <citation type="journal article" date="2015" name="Nature">
        <title>Complex archaea that bridge the gap between prokaryotes and eukaryotes.</title>
        <authorList>
            <person name="Spang A."/>
            <person name="Saw J.H."/>
            <person name="Jorgensen S.L."/>
            <person name="Zaremba-Niedzwiedzka K."/>
            <person name="Martijn J."/>
            <person name="Lind A.E."/>
            <person name="van Eijk R."/>
            <person name="Schleper C."/>
            <person name="Guy L."/>
            <person name="Ettema T.J."/>
        </authorList>
    </citation>
    <scope>NUCLEOTIDE SEQUENCE</scope>
</reference>
<dbReference type="AlphaFoldDB" id="A0A0F9FJ24"/>
<dbReference type="EMBL" id="LAZR01023442">
    <property type="protein sequence ID" value="KKL78481.1"/>
    <property type="molecule type" value="Genomic_DNA"/>
</dbReference>
<proteinExistence type="predicted"/>
<evidence type="ECO:0008006" key="2">
    <source>
        <dbReference type="Google" id="ProtNLM"/>
    </source>
</evidence>
<organism evidence="1">
    <name type="scientific">marine sediment metagenome</name>
    <dbReference type="NCBI Taxonomy" id="412755"/>
    <lineage>
        <taxon>unclassified sequences</taxon>
        <taxon>metagenomes</taxon>
        <taxon>ecological metagenomes</taxon>
    </lineage>
</organism>
<gene>
    <name evidence="1" type="ORF">LCGC14_2024420</name>
</gene>
<name>A0A0F9FJ24_9ZZZZ</name>
<dbReference type="SUPFAM" id="SSF53448">
    <property type="entry name" value="Nucleotide-diphospho-sugar transferases"/>
    <property type="match status" value="1"/>
</dbReference>
<dbReference type="Gene3D" id="3.90.550.10">
    <property type="entry name" value="Spore Coat Polysaccharide Biosynthesis Protein SpsA, Chain A"/>
    <property type="match status" value="1"/>
</dbReference>
<dbReference type="InterPro" id="IPR029044">
    <property type="entry name" value="Nucleotide-diphossugar_trans"/>
</dbReference>
<sequence>MPTISFFGPGIRPNRWMGLYDSIAQSGIDFDLTMVGPNEPDYTMPDNMTYIKTNVKPVQCMEAAFRLSKGELIIPIADDEIFIDDAIAQVYKQYTEINDWKTIISHRYVLNGIDISEGAEPAMRYYTWQPTSPLAPIAPLMSRRLWGELGGIDRRFVALYWDLDMWMRVYEFGGTGILHKTAQVEEVGSCVDGGEHSLYNKYGPVYDRRILDSLWTLPPVRGEW</sequence>
<comment type="caution">
    <text evidence="1">The sequence shown here is derived from an EMBL/GenBank/DDBJ whole genome shotgun (WGS) entry which is preliminary data.</text>
</comment>
<accession>A0A0F9FJ24</accession>
<protein>
    <recommendedName>
        <fullName evidence="2">Glycosyltransferase 2-like domain-containing protein</fullName>
    </recommendedName>
</protein>